<keyword evidence="9" id="KW-0560">Oxidoreductase</keyword>
<evidence type="ECO:0000256" key="1">
    <source>
        <dbReference type="ARBA" id="ARBA00001971"/>
    </source>
</evidence>
<accession>A0ABR3FJU8</accession>
<comment type="caution">
    <text evidence="13">The sequence shown here is derived from an EMBL/GenBank/DDBJ whole genome shotgun (WGS) entry which is preliminary data.</text>
</comment>
<evidence type="ECO:0000256" key="8">
    <source>
        <dbReference type="ARBA" id="ARBA00022989"/>
    </source>
</evidence>
<dbReference type="InterPro" id="IPR050121">
    <property type="entry name" value="Cytochrome_P450_monoxygenase"/>
</dbReference>
<keyword evidence="7" id="KW-0479">Metal-binding</keyword>
<dbReference type="InterPro" id="IPR001128">
    <property type="entry name" value="Cyt_P450"/>
</dbReference>
<comment type="similarity">
    <text evidence="4">Belongs to the cytochrome P450 family.</text>
</comment>
<dbReference type="PRINTS" id="PR00463">
    <property type="entry name" value="EP450I"/>
</dbReference>
<dbReference type="Pfam" id="PF00067">
    <property type="entry name" value="p450"/>
    <property type="match status" value="1"/>
</dbReference>
<keyword evidence="14" id="KW-1185">Reference proteome</keyword>
<gene>
    <name evidence="13" type="ORF">V5O48_006319</name>
</gene>
<protein>
    <recommendedName>
        <fullName evidence="15">Cytochrome P450</fullName>
    </recommendedName>
</protein>
<dbReference type="PRINTS" id="PR00385">
    <property type="entry name" value="P450"/>
</dbReference>
<dbReference type="InterPro" id="IPR002401">
    <property type="entry name" value="Cyt_P450_E_grp-I"/>
</dbReference>
<keyword evidence="8" id="KW-1133">Transmembrane helix</keyword>
<keyword evidence="6" id="KW-0812">Transmembrane</keyword>
<sequence length="374" mass="41860">MFGEDHKRHRRIMNPAFGMSEIKSLVPVFFEAVSTLTNKWKDILLDAKDQSEVFNITKWASRATLDAFGHAGFDYDFGAMEDKDNRLAAAAEMFASPTDGMLAGGTLLSSIMPSRLMIWALERMSHSNPRLARGRIMRETATEVAGKVLAEKSKELESGNGGRFKDLMSLLSGHNVLVDFCSTVKANTAPQNENNRMSDEELMAQLLALFIAGHETTANSLSWTLLELCRNPKIQTKLRQEIHQKEREIAAQGRLERGFTAEDLESLTYLDAVVKESLRFQPVVSRMHKTALTNDVLPLSQPVRTTSGVEINEIPIAKGQKAFFSIGTYQRNKALFGEDADIFRPERWLENSHIINKTTSAGVYANLWVPPSPR</sequence>
<evidence type="ECO:0008006" key="15">
    <source>
        <dbReference type="Google" id="ProtNLM"/>
    </source>
</evidence>
<dbReference type="PANTHER" id="PTHR24305:SF166">
    <property type="entry name" value="CYTOCHROME P450 12A4, MITOCHONDRIAL-RELATED"/>
    <property type="match status" value="1"/>
</dbReference>
<evidence type="ECO:0000256" key="3">
    <source>
        <dbReference type="ARBA" id="ARBA00004721"/>
    </source>
</evidence>
<evidence type="ECO:0000256" key="4">
    <source>
        <dbReference type="ARBA" id="ARBA00010617"/>
    </source>
</evidence>
<dbReference type="InterPro" id="IPR036396">
    <property type="entry name" value="Cyt_P450_sf"/>
</dbReference>
<comment type="subcellular location">
    <subcellularLocation>
        <location evidence="2">Membrane</location>
    </subcellularLocation>
</comment>
<reference evidence="13 14" key="1">
    <citation type="submission" date="2024-02" db="EMBL/GenBank/DDBJ databases">
        <title>A draft genome for the cacao thread blight pathogen Marasmius crinis-equi.</title>
        <authorList>
            <person name="Cohen S.P."/>
            <person name="Baruah I.K."/>
            <person name="Amoako-Attah I."/>
            <person name="Bukari Y."/>
            <person name="Meinhardt L.W."/>
            <person name="Bailey B.A."/>
        </authorList>
    </citation>
    <scope>NUCLEOTIDE SEQUENCE [LARGE SCALE GENOMIC DNA]</scope>
    <source>
        <strain evidence="13 14">GH-76</strain>
    </source>
</reference>
<evidence type="ECO:0000313" key="14">
    <source>
        <dbReference type="Proteomes" id="UP001465976"/>
    </source>
</evidence>
<evidence type="ECO:0000256" key="9">
    <source>
        <dbReference type="ARBA" id="ARBA00023002"/>
    </source>
</evidence>
<dbReference type="PANTHER" id="PTHR24305">
    <property type="entry name" value="CYTOCHROME P450"/>
    <property type="match status" value="1"/>
</dbReference>
<evidence type="ECO:0000256" key="10">
    <source>
        <dbReference type="ARBA" id="ARBA00023004"/>
    </source>
</evidence>
<dbReference type="SUPFAM" id="SSF48264">
    <property type="entry name" value="Cytochrome P450"/>
    <property type="match status" value="1"/>
</dbReference>
<keyword evidence="5" id="KW-0349">Heme</keyword>
<evidence type="ECO:0000256" key="2">
    <source>
        <dbReference type="ARBA" id="ARBA00004370"/>
    </source>
</evidence>
<evidence type="ECO:0000313" key="13">
    <source>
        <dbReference type="EMBL" id="KAL0575663.1"/>
    </source>
</evidence>
<comment type="pathway">
    <text evidence="3">Secondary metabolite biosynthesis; terpenoid biosynthesis.</text>
</comment>
<proteinExistence type="inferred from homology"/>
<evidence type="ECO:0000256" key="12">
    <source>
        <dbReference type="ARBA" id="ARBA00023136"/>
    </source>
</evidence>
<evidence type="ECO:0000256" key="6">
    <source>
        <dbReference type="ARBA" id="ARBA00022692"/>
    </source>
</evidence>
<evidence type="ECO:0000256" key="5">
    <source>
        <dbReference type="ARBA" id="ARBA00022617"/>
    </source>
</evidence>
<dbReference type="Proteomes" id="UP001465976">
    <property type="component" value="Unassembled WGS sequence"/>
</dbReference>
<keyword evidence="12" id="KW-0472">Membrane</keyword>
<organism evidence="13 14">
    <name type="scientific">Marasmius crinis-equi</name>
    <dbReference type="NCBI Taxonomy" id="585013"/>
    <lineage>
        <taxon>Eukaryota</taxon>
        <taxon>Fungi</taxon>
        <taxon>Dikarya</taxon>
        <taxon>Basidiomycota</taxon>
        <taxon>Agaricomycotina</taxon>
        <taxon>Agaricomycetes</taxon>
        <taxon>Agaricomycetidae</taxon>
        <taxon>Agaricales</taxon>
        <taxon>Marasmiineae</taxon>
        <taxon>Marasmiaceae</taxon>
        <taxon>Marasmius</taxon>
    </lineage>
</organism>
<keyword evidence="10" id="KW-0408">Iron</keyword>
<evidence type="ECO:0000256" key="11">
    <source>
        <dbReference type="ARBA" id="ARBA00023033"/>
    </source>
</evidence>
<dbReference type="EMBL" id="JBAHYK010000285">
    <property type="protein sequence ID" value="KAL0575663.1"/>
    <property type="molecule type" value="Genomic_DNA"/>
</dbReference>
<comment type="cofactor">
    <cofactor evidence="1">
        <name>heme</name>
        <dbReference type="ChEBI" id="CHEBI:30413"/>
    </cofactor>
</comment>
<evidence type="ECO:0000256" key="7">
    <source>
        <dbReference type="ARBA" id="ARBA00022723"/>
    </source>
</evidence>
<name>A0ABR3FJU8_9AGAR</name>
<keyword evidence="11" id="KW-0503">Monooxygenase</keyword>
<dbReference type="Gene3D" id="1.10.630.10">
    <property type="entry name" value="Cytochrome P450"/>
    <property type="match status" value="1"/>
</dbReference>